<evidence type="ECO:0000313" key="2">
    <source>
        <dbReference type="EMBL" id="KRN24962.1"/>
    </source>
</evidence>
<organism evidence="2 3">
    <name type="scientific">Secundilactobacillus similis DSM 23365 = JCM 2765</name>
    <dbReference type="NCBI Taxonomy" id="1423804"/>
    <lineage>
        <taxon>Bacteria</taxon>
        <taxon>Bacillati</taxon>
        <taxon>Bacillota</taxon>
        <taxon>Bacilli</taxon>
        <taxon>Lactobacillales</taxon>
        <taxon>Lactobacillaceae</taxon>
        <taxon>Secundilactobacillus</taxon>
    </lineage>
</organism>
<evidence type="ECO:0000256" key="1">
    <source>
        <dbReference type="SAM" id="Phobius"/>
    </source>
</evidence>
<reference evidence="2 3" key="1">
    <citation type="journal article" date="2015" name="Genome Announc.">
        <title>Expanding the biotechnology potential of lactobacilli through comparative genomics of 213 strains and associated genera.</title>
        <authorList>
            <person name="Sun Z."/>
            <person name="Harris H.M."/>
            <person name="McCann A."/>
            <person name="Guo C."/>
            <person name="Argimon S."/>
            <person name="Zhang W."/>
            <person name="Yang X."/>
            <person name="Jeffery I.B."/>
            <person name="Cooney J.C."/>
            <person name="Kagawa T.F."/>
            <person name="Liu W."/>
            <person name="Song Y."/>
            <person name="Salvetti E."/>
            <person name="Wrobel A."/>
            <person name="Rasinkangas P."/>
            <person name="Parkhill J."/>
            <person name="Rea M.C."/>
            <person name="O'Sullivan O."/>
            <person name="Ritari J."/>
            <person name="Douillard F.P."/>
            <person name="Paul Ross R."/>
            <person name="Yang R."/>
            <person name="Briner A.E."/>
            <person name="Felis G.E."/>
            <person name="de Vos W.M."/>
            <person name="Barrangou R."/>
            <person name="Klaenhammer T.R."/>
            <person name="Caufield P.W."/>
            <person name="Cui Y."/>
            <person name="Zhang H."/>
            <person name="O'Toole P.W."/>
        </authorList>
    </citation>
    <scope>NUCLEOTIDE SEQUENCE [LARGE SCALE GENOMIC DNA]</scope>
    <source>
        <strain evidence="2 3">DSM 23365</strain>
    </source>
</reference>
<keyword evidence="1" id="KW-0472">Membrane</keyword>
<sequence length="82" mass="9789">MGEIELKAPQKTPRVLIEPYATWNRRIGPFSIATFVLMIVTIFYHPLWLSLLTGVLIFINVVIDLWILWLNERKKYRLRHPK</sequence>
<keyword evidence="1" id="KW-1133">Transmembrane helix</keyword>
<feature type="transmembrane region" description="Helical" evidence="1">
    <location>
        <begin position="27"/>
        <end position="45"/>
    </location>
</feature>
<proteinExistence type="predicted"/>
<comment type="caution">
    <text evidence="2">The sequence shown here is derived from an EMBL/GenBank/DDBJ whole genome shotgun (WGS) entry which is preliminary data.</text>
</comment>
<keyword evidence="1" id="KW-0812">Transmembrane</keyword>
<dbReference type="Proteomes" id="UP000051442">
    <property type="component" value="Unassembled WGS sequence"/>
</dbReference>
<dbReference type="PATRIC" id="fig|1423804.4.peg.467"/>
<feature type="transmembrane region" description="Helical" evidence="1">
    <location>
        <begin position="51"/>
        <end position="70"/>
    </location>
</feature>
<accession>A0A0R2F9D7</accession>
<gene>
    <name evidence="2" type="ORF">FD14_GL000430</name>
</gene>
<name>A0A0R2F9D7_9LACO</name>
<keyword evidence="3" id="KW-1185">Reference proteome</keyword>
<dbReference type="EMBL" id="AYZM01000079">
    <property type="protein sequence ID" value="KRN24962.1"/>
    <property type="molecule type" value="Genomic_DNA"/>
</dbReference>
<evidence type="ECO:0000313" key="3">
    <source>
        <dbReference type="Proteomes" id="UP000051442"/>
    </source>
</evidence>
<dbReference type="AlphaFoldDB" id="A0A0R2F9D7"/>
<protein>
    <submittedName>
        <fullName evidence="2">Uncharacterized protein</fullName>
    </submittedName>
</protein>